<organism evidence="2 3">
    <name type="scientific">Amycolatopsis thermophila</name>
    <dbReference type="NCBI Taxonomy" id="206084"/>
    <lineage>
        <taxon>Bacteria</taxon>
        <taxon>Bacillati</taxon>
        <taxon>Actinomycetota</taxon>
        <taxon>Actinomycetes</taxon>
        <taxon>Pseudonocardiales</taxon>
        <taxon>Pseudonocardiaceae</taxon>
        <taxon>Amycolatopsis</taxon>
    </lineage>
</organism>
<dbReference type="PANTHER" id="PTHR48174">
    <property type="entry name" value="DUF946 FAMILY PROTEIN"/>
    <property type="match status" value="1"/>
</dbReference>
<sequence>MAVLLLAGCRGDEPDDKQYTAPETSAASAATVALAERFAPMVWLADGEDSPPMDATRYVRQAALRYLHPSGCVDRDPVAATIDLGKLGHGDYHHADAQPDPMAPRPPLGAAGPPCGEHQGPDHATNDDKAPFYLEPAGDLQPDAAGTAPAYWEFHREGDGRTALVYWFFYGRNTLNPGNRHDGDWERVAVQLRDDEPLAVTFFGHGGSPCMMPWRELDRRDDHPVVYSAVGSHASYPDAGRHDIYDRTSAGTGWPTWDHAKPVAQEPWYEYAGWWGPQSDVPGFSGPKGPHSGRLLADVFTQDRCGLPKQLPASFTGTWETREPVQQNPARPPYQMRVVFDVPQSTVQYRSDWTTQDPALSCTGVLKPTLVEDKVAEFAETISSDPKLACARDATVRFVRDGEVLRMTSTTGSIRATATLYPKGAAQDPKAPPPSTPAAPGPTIAGALQRYEEFLHALGREDLAKVCEIAGPAAKKAADEGIGTCEETFPITFQMISPAQKRALQSATVDPARVTEKGPTTVEIPASAVKASVSFTEGDLGDSTLEFLHGQWFITG</sequence>
<comment type="caution">
    <text evidence="2">The sequence shown here is derived from an EMBL/GenBank/DDBJ whole genome shotgun (WGS) entry which is preliminary data.</text>
</comment>
<reference evidence="2 3" key="1">
    <citation type="submission" date="2023-07" db="EMBL/GenBank/DDBJ databases">
        <title>Sequencing the genomes of 1000 actinobacteria strains.</title>
        <authorList>
            <person name="Klenk H.-P."/>
        </authorList>
    </citation>
    <scope>NUCLEOTIDE SEQUENCE [LARGE SCALE GENOMIC DNA]</scope>
    <source>
        <strain evidence="2 3">DSM 45805</strain>
    </source>
</reference>
<proteinExistence type="predicted"/>
<protein>
    <recommendedName>
        <fullName evidence="4">Lipoprotein</fullName>
    </recommendedName>
</protein>
<dbReference type="PANTHER" id="PTHR48174:SF5">
    <property type="entry name" value="VACUOLAR PROTEIN SORTING-ASSOCIATED PROTEIN 62"/>
    <property type="match status" value="1"/>
</dbReference>
<name>A0ABU0F2S4_9PSEU</name>
<dbReference type="Proteomes" id="UP001229651">
    <property type="component" value="Unassembled WGS sequence"/>
</dbReference>
<evidence type="ECO:0000313" key="3">
    <source>
        <dbReference type="Proteomes" id="UP001229651"/>
    </source>
</evidence>
<dbReference type="RefSeq" id="WP_306996630.1">
    <property type="nucleotide sequence ID" value="NZ_JAUSUT010000001.1"/>
</dbReference>
<keyword evidence="3" id="KW-1185">Reference proteome</keyword>
<dbReference type="EMBL" id="JAUSUT010000001">
    <property type="protein sequence ID" value="MDQ0381888.1"/>
    <property type="molecule type" value="Genomic_DNA"/>
</dbReference>
<accession>A0ABU0F2S4</accession>
<evidence type="ECO:0008006" key="4">
    <source>
        <dbReference type="Google" id="ProtNLM"/>
    </source>
</evidence>
<evidence type="ECO:0000256" key="1">
    <source>
        <dbReference type="SAM" id="MobiDB-lite"/>
    </source>
</evidence>
<evidence type="ECO:0000313" key="2">
    <source>
        <dbReference type="EMBL" id="MDQ0381888.1"/>
    </source>
</evidence>
<feature type="compositionally biased region" description="Basic and acidic residues" evidence="1">
    <location>
        <begin position="119"/>
        <end position="130"/>
    </location>
</feature>
<feature type="region of interest" description="Disordered" evidence="1">
    <location>
        <begin position="91"/>
        <end position="139"/>
    </location>
</feature>
<gene>
    <name evidence="2" type="ORF">FB470_005882</name>
</gene>